<protein>
    <submittedName>
        <fullName evidence="2">Uncharacterized protein</fullName>
    </submittedName>
</protein>
<feature type="non-terminal residue" evidence="2">
    <location>
        <position position="113"/>
    </location>
</feature>
<dbReference type="Proteomes" id="UP000648187">
    <property type="component" value="Unassembled WGS sequence"/>
</dbReference>
<evidence type="ECO:0000256" key="1">
    <source>
        <dbReference type="SAM" id="MobiDB-lite"/>
    </source>
</evidence>
<dbReference type="AlphaFoldDB" id="A0A835GAZ8"/>
<gene>
    <name evidence="2" type="ORF">HW555_009274</name>
</gene>
<sequence length="113" mass="12609">MASGESSRKKKRREPPPGAKPCPSRFVPPDVGSQPLPWVPRAGYDHEMGQDSVHVKAVMNMYPEGEGDGNCSKFLPLMQNKSWTKGVPFRDSYMHARPSESIGSYNIMTFILL</sequence>
<accession>A0A835GAZ8</accession>
<feature type="region of interest" description="Disordered" evidence="1">
    <location>
        <begin position="1"/>
        <end position="43"/>
    </location>
</feature>
<proteinExistence type="predicted"/>
<organism evidence="2 3">
    <name type="scientific">Spodoptera exigua</name>
    <name type="common">Beet armyworm</name>
    <name type="synonym">Noctua fulgens</name>
    <dbReference type="NCBI Taxonomy" id="7107"/>
    <lineage>
        <taxon>Eukaryota</taxon>
        <taxon>Metazoa</taxon>
        <taxon>Ecdysozoa</taxon>
        <taxon>Arthropoda</taxon>
        <taxon>Hexapoda</taxon>
        <taxon>Insecta</taxon>
        <taxon>Pterygota</taxon>
        <taxon>Neoptera</taxon>
        <taxon>Endopterygota</taxon>
        <taxon>Lepidoptera</taxon>
        <taxon>Glossata</taxon>
        <taxon>Ditrysia</taxon>
        <taxon>Noctuoidea</taxon>
        <taxon>Noctuidae</taxon>
        <taxon>Amphipyrinae</taxon>
        <taxon>Spodoptera</taxon>
    </lineage>
</organism>
<keyword evidence="3" id="KW-1185">Reference proteome</keyword>
<dbReference type="EMBL" id="JACKWZ010000199">
    <property type="protein sequence ID" value="KAF9412144.1"/>
    <property type="molecule type" value="Genomic_DNA"/>
</dbReference>
<reference evidence="2" key="1">
    <citation type="submission" date="2020-08" db="EMBL/GenBank/DDBJ databases">
        <title>Spodoptera exigua strain:BAW_Kor-Di-RS1 Genome sequencing and assembly.</title>
        <authorList>
            <person name="Kim J."/>
            <person name="Nam H.Y."/>
            <person name="Kwon M."/>
            <person name="Choi J.H."/>
            <person name="Cho S.R."/>
            <person name="Kim G.-H."/>
        </authorList>
    </citation>
    <scope>NUCLEOTIDE SEQUENCE</scope>
    <source>
        <strain evidence="2">BAW_Kor-Di-RS1</strain>
        <tissue evidence="2">Whole-body</tissue>
    </source>
</reference>
<evidence type="ECO:0000313" key="3">
    <source>
        <dbReference type="Proteomes" id="UP000648187"/>
    </source>
</evidence>
<comment type="caution">
    <text evidence="2">The sequence shown here is derived from an EMBL/GenBank/DDBJ whole genome shotgun (WGS) entry which is preliminary data.</text>
</comment>
<name>A0A835GAZ8_SPOEX</name>
<evidence type="ECO:0000313" key="2">
    <source>
        <dbReference type="EMBL" id="KAF9412144.1"/>
    </source>
</evidence>